<proteinExistence type="predicted"/>
<dbReference type="InterPro" id="IPR009091">
    <property type="entry name" value="RCC1/BLIP-II"/>
</dbReference>
<dbReference type="InterPro" id="IPR000408">
    <property type="entry name" value="Reg_chr_condens"/>
</dbReference>
<feature type="non-terminal residue" evidence="8">
    <location>
        <position position="1"/>
    </location>
</feature>
<dbReference type="PROSITE" id="PS51257">
    <property type="entry name" value="PROKAR_LIPOPROTEIN"/>
    <property type="match status" value="1"/>
</dbReference>
<dbReference type="Gene3D" id="1.10.8.10">
    <property type="entry name" value="DNA helicase RuvA subunit, C-terminal domain"/>
    <property type="match status" value="1"/>
</dbReference>
<keyword evidence="1" id="KW-0677">Repeat</keyword>
<feature type="domain" description="HECT" evidence="7">
    <location>
        <begin position="832"/>
        <end position="883"/>
    </location>
</feature>
<feature type="region of interest" description="Disordered" evidence="5">
    <location>
        <begin position="196"/>
        <end position="250"/>
    </location>
</feature>
<dbReference type="Gene3D" id="3.90.1750.10">
    <property type="entry name" value="Hect, E3 ligase catalytic domains"/>
    <property type="match status" value="1"/>
</dbReference>
<keyword evidence="9" id="KW-1185">Reference proteome</keyword>
<evidence type="ECO:0000256" key="5">
    <source>
        <dbReference type="SAM" id="MobiDB-lite"/>
    </source>
</evidence>
<comment type="caution">
    <text evidence="3">Lacks conserved residue(s) required for the propagation of feature annotation.</text>
</comment>
<feature type="region of interest" description="Disordered" evidence="5">
    <location>
        <begin position="789"/>
        <end position="814"/>
    </location>
</feature>
<dbReference type="Gene3D" id="2.130.10.30">
    <property type="entry name" value="Regulator of chromosome condensation 1/beta-lactamase-inhibitor protein II"/>
    <property type="match status" value="2"/>
</dbReference>
<evidence type="ECO:0000259" key="7">
    <source>
        <dbReference type="PROSITE" id="PS50237"/>
    </source>
</evidence>
<feature type="repeat" description="RCC1" evidence="4">
    <location>
        <begin position="35"/>
        <end position="89"/>
    </location>
</feature>
<feature type="domain" description="UBA" evidence="6">
    <location>
        <begin position="143"/>
        <end position="184"/>
    </location>
</feature>
<dbReference type="GO" id="GO:0061630">
    <property type="term" value="F:ubiquitin protein ligase activity"/>
    <property type="evidence" value="ECO:0007669"/>
    <property type="project" value="TreeGrafter"/>
</dbReference>
<evidence type="ECO:0000256" key="2">
    <source>
        <dbReference type="ARBA" id="ARBA00022786"/>
    </source>
</evidence>
<dbReference type="PROSITE" id="PS50237">
    <property type="entry name" value="HECT"/>
    <property type="match status" value="1"/>
</dbReference>
<dbReference type="PRINTS" id="PR00633">
    <property type="entry name" value="RCCNDNSATION"/>
</dbReference>
<dbReference type="Pfam" id="PF22562">
    <property type="entry name" value="UBA_7"/>
    <property type="match status" value="1"/>
</dbReference>
<dbReference type="SUPFAM" id="SSF50985">
    <property type="entry name" value="RCC1/BLIP-II"/>
    <property type="match status" value="1"/>
</dbReference>
<keyword evidence="2 3" id="KW-0833">Ubl conjugation pathway</keyword>
<evidence type="ECO:0000256" key="3">
    <source>
        <dbReference type="PROSITE-ProRule" id="PRU00104"/>
    </source>
</evidence>
<dbReference type="PANTHER" id="PTHR45622">
    <property type="entry name" value="UBIQUITIN-PROTEIN LIGASE E3A-RELATED"/>
    <property type="match status" value="1"/>
</dbReference>
<dbReference type="AlphaFoldDB" id="A0A699YM22"/>
<evidence type="ECO:0000313" key="8">
    <source>
        <dbReference type="EMBL" id="GFH10375.1"/>
    </source>
</evidence>
<name>A0A699YM22_HAELA</name>
<dbReference type="Pfam" id="PF00415">
    <property type="entry name" value="RCC1"/>
    <property type="match status" value="3"/>
</dbReference>
<dbReference type="InterPro" id="IPR035983">
    <property type="entry name" value="Hect_E3_ubiquitin_ligase"/>
</dbReference>
<dbReference type="PROSITE" id="PS00626">
    <property type="entry name" value="RCC1_2"/>
    <property type="match status" value="1"/>
</dbReference>
<dbReference type="PANTHER" id="PTHR45622:SF58">
    <property type="entry name" value="REGULATOR OF CHROMOSOME CONDENSATION DOMAIN-CONTAINING PROTEIN"/>
    <property type="match status" value="1"/>
</dbReference>
<evidence type="ECO:0000259" key="6">
    <source>
        <dbReference type="PROSITE" id="PS50030"/>
    </source>
</evidence>
<feature type="compositionally biased region" description="Polar residues" evidence="5">
    <location>
        <begin position="368"/>
        <end position="380"/>
    </location>
</feature>
<dbReference type="InterPro" id="IPR051709">
    <property type="entry name" value="Ub-ligase/GTPase-reg"/>
</dbReference>
<dbReference type="PROSITE" id="PS50012">
    <property type="entry name" value="RCC1_3"/>
    <property type="match status" value="3"/>
</dbReference>
<comment type="caution">
    <text evidence="8">The sequence shown here is derived from an EMBL/GenBank/DDBJ whole genome shotgun (WGS) entry which is preliminary data.</text>
</comment>
<feature type="repeat" description="RCC1" evidence="4">
    <location>
        <begin position="276"/>
        <end position="327"/>
    </location>
</feature>
<dbReference type="EMBL" id="BLLF01000310">
    <property type="protein sequence ID" value="GFH10375.1"/>
    <property type="molecule type" value="Genomic_DNA"/>
</dbReference>
<feature type="compositionally biased region" description="Basic and acidic residues" evidence="5">
    <location>
        <begin position="795"/>
        <end position="805"/>
    </location>
</feature>
<evidence type="ECO:0000313" key="9">
    <source>
        <dbReference type="Proteomes" id="UP000485058"/>
    </source>
</evidence>
<evidence type="ECO:0000256" key="1">
    <source>
        <dbReference type="ARBA" id="ARBA00022737"/>
    </source>
</evidence>
<dbReference type="InterPro" id="IPR000569">
    <property type="entry name" value="HECT_dom"/>
</dbReference>
<feature type="region of interest" description="Disordered" evidence="5">
    <location>
        <begin position="368"/>
        <end position="396"/>
    </location>
</feature>
<organism evidence="8 9">
    <name type="scientific">Haematococcus lacustris</name>
    <name type="common">Green alga</name>
    <name type="synonym">Haematococcus pluvialis</name>
    <dbReference type="NCBI Taxonomy" id="44745"/>
    <lineage>
        <taxon>Eukaryota</taxon>
        <taxon>Viridiplantae</taxon>
        <taxon>Chlorophyta</taxon>
        <taxon>core chlorophytes</taxon>
        <taxon>Chlorophyceae</taxon>
        <taxon>CS clade</taxon>
        <taxon>Chlamydomonadales</taxon>
        <taxon>Haematococcaceae</taxon>
        <taxon>Haematococcus</taxon>
    </lineage>
</organism>
<protein>
    <submittedName>
        <fullName evidence="8">UBA domain-containing protein</fullName>
    </submittedName>
</protein>
<dbReference type="Proteomes" id="UP000485058">
    <property type="component" value="Unassembled WGS sequence"/>
</dbReference>
<feature type="region of interest" description="Disordered" evidence="5">
    <location>
        <begin position="752"/>
        <end position="774"/>
    </location>
</feature>
<dbReference type="PROSITE" id="PS50030">
    <property type="entry name" value="UBA"/>
    <property type="match status" value="1"/>
</dbReference>
<dbReference type="InterPro" id="IPR015940">
    <property type="entry name" value="UBA"/>
</dbReference>
<gene>
    <name evidence="8" type="ORF">HaLaN_05676</name>
</gene>
<dbReference type="SUPFAM" id="SSF56204">
    <property type="entry name" value="Hect, E3 ligase catalytic domain"/>
    <property type="match status" value="1"/>
</dbReference>
<accession>A0A699YM22</accession>
<feature type="repeat" description="RCC1" evidence="4">
    <location>
        <begin position="90"/>
        <end position="141"/>
    </location>
</feature>
<feature type="non-terminal residue" evidence="8">
    <location>
        <position position="883"/>
    </location>
</feature>
<reference evidence="8 9" key="1">
    <citation type="submission" date="2020-02" db="EMBL/GenBank/DDBJ databases">
        <title>Draft genome sequence of Haematococcus lacustris strain NIES-144.</title>
        <authorList>
            <person name="Morimoto D."/>
            <person name="Nakagawa S."/>
            <person name="Yoshida T."/>
            <person name="Sawayama S."/>
        </authorList>
    </citation>
    <scope>NUCLEOTIDE SEQUENCE [LARGE SCALE GENOMIC DNA]</scope>
    <source>
        <strain evidence="8 9">NIES-144</strain>
    </source>
</reference>
<evidence type="ECO:0000256" key="4">
    <source>
        <dbReference type="PROSITE-ProRule" id="PRU00235"/>
    </source>
</evidence>
<sequence length="883" mass="92129">MRSTNITPGRVRSNSMGHAIAVACGGSHTLAITSYGVLTWGSNSNGQLGLGRRHPGPFTCKPHLVSGLRSHKVTQVVAGLNHSLCLTEQCQVFSWGGNQWGQLGLGHRSQMRAPQLVAGLWGQPVVQLCAGEDHSLALTATHHLDQDKLGQLLDMGILMDHAALALMQTGCTGVEAAAEWLFSLSEQSLAVALADHKQQQPLRAPDAGPGSGARSGEVEATAATGSGAGTAPGGTESSRAELAAEEECSATEEQGGEAVQIIVAGGHSSLALTLDGAVYAWGCNAHGALGLADLEDRWLPTRVQSLANVSIQTAAMGPGHCVLVAADGAVYGCGKCDQGQLPGVTGASPVLTPVLLVTPFTLLAGASTDVTPGDSPTHSCPSHDSEGGEVNGLSTGDYSDLDEAVAGASAASPCEDDQNAANPSLLNNAELDTAASTDGCLPDCDAAPARAHVCLHQLVCGVNCTCFVTRGPRDVSRQRQPDLRASLQAAVAAAQAAYIQRLRKHSRRGASLAAALRTVASGVEQVMSCPSALVAAWRVRVGKRKGLDLLALDEVLQAIFALTAATTSTPARVNDPAMEVVTRPDLYPAGELSPAHSSSCTTECSESQGGEAGCGLSGQEVPNGEQVAEVDRVQQNRLAQVLLRAFSSLVDELGAHTELLVDADRAQLLLAALHCPLLMQHAAAKQLLPRLCFSIIHAPESGQQELTATKKLTTSIMAVIRVLALIEEANQIGRQLPPEAFYNQLISAGSQGSAQESSEAEKRRSPGPHGLRGLMSALQQGTSRLLRGVTASGAAEDRGHAREQPPPEPFSLPAPAECNVPGSHSDMCILRTRRDLYKPLRVHFIGEDGIDAGGVKKEFFQILVAELLNPDYGLLQVQESNTF</sequence>